<evidence type="ECO:0000256" key="9">
    <source>
        <dbReference type="ARBA" id="ARBA00022840"/>
    </source>
</evidence>
<proteinExistence type="inferred from homology"/>
<organism evidence="20 21">
    <name type="scientific">Hyalella azteca</name>
    <name type="common">Amphipod</name>
    <dbReference type="NCBI Taxonomy" id="294128"/>
    <lineage>
        <taxon>Eukaryota</taxon>
        <taxon>Metazoa</taxon>
        <taxon>Ecdysozoa</taxon>
        <taxon>Arthropoda</taxon>
        <taxon>Crustacea</taxon>
        <taxon>Multicrustacea</taxon>
        <taxon>Malacostraca</taxon>
        <taxon>Eumalacostraca</taxon>
        <taxon>Peracarida</taxon>
        <taxon>Amphipoda</taxon>
        <taxon>Senticaudata</taxon>
        <taxon>Talitrida</taxon>
        <taxon>Talitroidea</taxon>
        <taxon>Hyalellidae</taxon>
        <taxon>Hyalella</taxon>
    </lineage>
</organism>
<evidence type="ECO:0000256" key="14">
    <source>
        <dbReference type="ARBA" id="ARBA00034036"/>
    </source>
</evidence>
<feature type="transmembrane region" description="Helical" evidence="17">
    <location>
        <begin position="815"/>
        <end position="839"/>
    </location>
</feature>
<dbReference type="PANTHER" id="PTHR24092">
    <property type="entry name" value="PROBABLE PHOSPHOLIPID-TRANSPORTING ATPASE"/>
    <property type="match status" value="1"/>
</dbReference>
<evidence type="ECO:0000259" key="18">
    <source>
        <dbReference type="Pfam" id="PF16209"/>
    </source>
</evidence>
<comment type="catalytic activity">
    <reaction evidence="15">
        <text>a 1,2-diacyl-sn-glycero-3-phospho-L-serine(out) + ATP + H2O = a 1,2-diacyl-sn-glycero-3-phospho-L-serine(in) + ADP + phosphate + H(+)</text>
        <dbReference type="Rhea" id="RHEA:38567"/>
        <dbReference type="ChEBI" id="CHEBI:15377"/>
        <dbReference type="ChEBI" id="CHEBI:15378"/>
        <dbReference type="ChEBI" id="CHEBI:30616"/>
        <dbReference type="ChEBI" id="CHEBI:43474"/>
        <dbReference type="ChEBI" id="CHEBI:57262"/>
        <dbReference type="ChEBI" id="CHEBI:456216"/>
    </reaction>
    <physiologicalReaction direction="left-to-right" evidence="15">
        <dbReference type="Rhea" id="RHEA:38568"/>
    </physiologicalReaction>
</comment>
<dbReference type="GO" id="GO:0016887">
    <property type="term" value="F:ATP hydrolysis activity"/>
    <property type="evidence" value="ECO:0007669"/>
    <property type="project" value="InterPro"/>
</dbReference>
<dbReference type="InterPro" id="IPR023214">
    <property type="entry name" value="HAD_sf"/>
</dbReference>
<dbReference type="GO" id="GO:0005886">
    <property type="term" value="C:plasma membrane"/>
    <property type="evidence" value="ECO:0007669"/>
    <property type="project" value="UniProtKB-SubCell"/>
</dbReference>
<feature type="transmembrane region" description="Helical" evidence="17">
    <location>
        <begin position="665"/>
        <end position="685"/>
    </location>
</feature>
<evidence type="ECO:0000256" key="16">
    <source>
        <dbReference type="SAM" id="MobiDB-lite"/>
    </source>
</evidence>
<comment type="catalytic activity">
    <reaction evidence="14">
        <text>ATP + H2O + phospholipidSide 1 = ADP + phosphate + phospholipidSide 2.</text>
        <dbReference type="EC" id="7.6.2.1"/>
    </reaction>
</comment>
<keyword evidence="8" id="KW-0547">Nucleotide-binding</keyword>
<evidence type="ECO:0000256" key="15">
    <source>
        <dbReference type="ARBA" id="ARBA00051303"/>
    </source>
</evidence>
<gene>
    <name evidence="21" type="primary">LOC108678313</name>
</gene>
<dbReference type="GO" id="GO:0005524">
    <property type="term" value="F:ATP binding"/>
    <property type="evidence" value="ECO:0007669"/>
    <property type="project" value="UniProtKB-KW"/>
</dbReference>
<dbReference type="FunFam" id="2.70.150.10:FF:000021">
    <property type="entry name" value="Phospholipid-transporting ATPase"/>
    <property type="match status" value="1"/>
</dbReference>
<feature type="region of interest" description="Disordered" evidence="16">
    <location>
        <begin position="72"/>
        <end position="127"/>
    </location>
</feature>
<evidence type="ECO:0000256" key="5">
    <source>
        <dbReference type="ARBA" id="ARBA00022475"/>
    </source>
</evidence>
<dbReference type="Gene3D" id="3.40.1110.10">
    <property type="entry name" value="Calcium-transporting ATPase, cytoplasmic domain N"/>
    <property type="match status" value="1"/>
</dbReference>
<dbReference type="NCBIfam" id="TIGR01494">
    <property type="entry name" value="ATPase_P-type"/>
    <property type="match status" value="1"/>
</dbReference>
<dbReference type="InterPro" id="IPR008250">
    <property type="entry name" value="ATPase_P-typ_transduc_dom_A_sf"/>
</dbReference>
<evidence type="ECO:0000256" key="6">
    <source>
        <dbReference type="ARBA" id="ARBA00022692"/>
    </source>
</evidence>
<reference evidence="21" key="1">
    <citation type="submission" date="2025-08" db="UniProtKB">
        <authorList>
            <consortium name="RefSeq"/>
        </authorList>
    </citation>
    <scope>IDENTIFICATION</scope>
    <source>
        <tissue evidence="21">Whole organism</tissue>
    </source>
</reference>
<keyword evidence="9" id="KW-0067">ATP-binding</keyword>
<dbReference type="FunFam" id="3.40.1110.10:FF:000035">
    <property type="entry name" value="Phospholipid-transporting ATPase"/>
    <property type="match status" value="1"/>
</dbReference>
<keyword evidence="20" id="KW-1185">Reference proteome</keyword>
<evidence type="ECO:0000256" key="12">
    <source>
        <dbReference type="ARBA" id="ARBA00022989"/>
    </source>
</evidence>
<dbReference type="GO" id="GO:0140326">
    <property type="term" value="F:ATPase-coupled intramembrane lipid transporter activity"/>
    <property type="evidence" value="ECO:0007669"/>
    <property type="project" value="UniProtKB-EC"/>
</dbReference>
<evidence type="ECO:0000256" key="10">
    <source>
        <dbReference type="ARBA" id="ARBA00022842"/>
    </source>
</evidence>
<feature type="compositionally biased region" description="Gly residues" evidence="16">
    <location>
        <begin position="99"/>
        <end position="124"/>
    </location>
</feature>
<evidence type="ECO:0000256" key="8">
    <source>
        <dbReference type="ARBA" id="ARBA00022741"/>
    </source>
</evidence>
<dbReference type="InterPro" id="IPR023299">
    <property type="entry name" value="ATPase_P-typ_cyto_dom_N"/>
</dbReference>
<feature type="transmembrane region" description="Helical" evidence="17">
    <location>
        <begin position="333"/>
        <end position="351"/>
    </location>
</feature>
<feature type="transmembrane region" description="Helical" evidence="17">
    <location>
        <begin position="714"/>
        <end position="737"/>
    </location>
</feature>
<evidence type="ECO:0000256" key="4">
    <source>
        <dbReference type="ARBA" id="ARBA00012189"/>
    </source>
</evidence>
<evidence type="ECO:0000256" key="17">
    <source>
        <dbReference type="SAM" id="Phobius"/>
    </source>
</evidence>
<feature type="compositionally biased region" description="Low complexity" evidence="16">
    <location>
        <begin position="79"/>
        <end position="90"/>
    </location>
</feature>
<dbReference type="GO" id="GO:0005802">
    <property type="term" value="C:trans-Golgi network"/>
    <property type="evidence" value="ECO:0007669"/>
    <property type="project" value="TreeGrafter"/>
</dbReference>
<dbReference type="Pfam" id="PF13246">
    <property type="entry name" value="Cation_ATPase"/>
    <property type="match status" value="1"/>
</dbReference>
<feature type="compositionally biased region" description="Basic and acidic residues" evidence="16">
    <location>
        <begin position="910"/>
        <end position="920"/>
    </location>
</feature>
<accession>A0A8B7P8P9</accession>
<evidence type="ECO:0000313" key="21">
    <source>
        <dbReference type="RefSeq" id="XP_018022182.1"/>
    </source>
</evidence>
<keyword evidence="6 17" id="KW-0812">Transmembrane</keyword>
<keyword evidence="11" id="KW-1278">Translocase</keyword>
<dbReference type="KEGG" id="hazt:108678313"/>
<evidence type="ECO:0000256" key="7">
    <source>
        <dbReference type="ARBA" id="ARBA00022723"/>
    </source>
</evidence>
<evidence type="ECO:0000256" key="13">
    <source>
        <dbReference type="ARBA" id="ARBA00023136"/>
    </source>
</evidence>
<comment type="similarity">
    <text evidence="3">Belongs to the cation transport ATPase (P-type) (TC 3.A.3) family. Type IV subfamily.</text>
</comment>
<feature type="transmembrane region" description="Helical" evidence="17">
    <location>
        <begin position="783"/>
        <end position="803"/>
    </location>
</feature>
<evidence type="ECO:0000256" key="2">
    <source>
        <dbReference type="ARBA" id="ARBA00004236"/>
    </source>
</evidence>
<protein>
    <recommendedName>
        <fullName evidence="4">P-type phospholipid transporter</fullName>
        <ecNumber evidence="4">7.6.2.1</ecNumber>
    </recommendedName>
</protein>
<name>A0A8B7P8P9_HYAAZ</name>
<dbReference type="InterPro" id="IPR032630">
    <property type="entry name" value="P_typ_ATPase_c"/>
</dbReference>
<feature type="compositionally biased region" description="Basic and acidic residues" evidence="16">
    <location>
        <begin position="49"/>
        <end position="58"/>
    </location>
</feature>
<keyword evidence="13 17" id="KW-0472">Membrane</keyword>
<keyword evidence="5" id="KW-1003">Cell membrane</keyword>
<dbReference type="RefSeq" id="XP_018022182.1">
    <property type="nucleotide sequence ID" value="XM_018166693.1"/>
</dbReference>
<dbReference type="SUPFAM" id="SSF56784">
    <property type="entry name" value="HAD-like"/>
    <property type="match status" value="1"/>
</dbReference>
<feature type="transmembrane region" description="Helical" evidence="17">
    <location>
        <begin position="749"/>
        <end position="771"/>
    </location>
</feature>
<dbReference type="AlphaFoldDB" id="A0A8B7P8P9"/>
<keyword evidence="7" id="KW-0479">Metal-binding</keyword>
<sequence length="938" mass="105014">MITLGGASPARLVSPALERQQRGESQGRDSKSRSGRGASRHRSRHHRTLSKDRPRSARDYYRSSWNEADYYPPEDDDSLSCSSGGSNNGRRLLHDDESGGGGSDAEGGGGVGGVGGGSGGGGMAGSQQQHRTIIFNDPQLQKYCSNAISTAKYRYRLLFFLPMFLFEQFRRYANIFFLVIALLQRVKVGDIIKVHNNNFFPADLILLASSEPQAICYIETANLDGETNLKIRQGVSQTAHRLEARDLISLRGRLECELPNRFLYQFTGNLSEDAKPAVPLSPDQVLLRGAKLQNTNWIFGVVIYTGHETKLMKNSAASAPLKRSTVDRLTNHLIILLFVLLIILCLIMAVCNSQWDASVHWYLAATSWNERALVKGAKDLGFVFTTRTPDYVILDALGKKEQFHVLHVLEFTSARKRMSVVVRLPNNTIKLYCKGADNVIYDRLAPSSQYKDATIRHLEEFASEGLRTLCFAVADISPSFYEGWKKTFYEASTALEDREKKLEDAAQLIEKNLQLLGASAIEDKLQDQVPETIAALLLALLVNLSISSRVSPSQKAEIVELVNSSCKAVTLAIGDGANDVAMIQKANVGVGIAGQEGLQAACAADYTIGQFRFLARLMLVHGAWNYSRLCKVILYSFYKNICLYVIELWWAFMSGWSGQVMFERWTIAMYNVLFTAAPPVAIGIFDRSCSAKTRMEYPALYKESQNGSQYNMKVFLWWVFLALAHSAIVFALPVFAMTQDVAWGNGKTGGYLMAGNMVYSYVVVTVCLKAGLESSAWTWPTHLAIWGSIVSWFLFLFIYSNFWPVLPLASNMTGIYIQVFISPLFWFGLLLIPLTALLIDFSAKTFINSVRKSLTEEVRESEISNKDLGRMLDTRNRLTETARLLKNVFRRTNTRVSLDIELPRKKKETPHKFSNDDGMRPDGCQRSIAWEAKPRHLR</sequence>
<dbReference type="OMA" id="HFRIDVQ"/>
<feature type="compositionally biased region" description="Basic and acidic residues" evidence="16">
    <location>
        <begin position="19"/>
        <end position="32"/>
    </location>
</feature>
<dbReference type="InterPro" id="IPR001757">
    <property type="entry name" value="P_typ_ATPase"/>
</dbReference>
<dbReference type="Gene3D" id="3.40.50.1000">
    <property type="entry name" value="HAD superfamily/HAD-like"/>
    <property type="match status" value="1"/>
</dbReference>
<dbReference type="Pfam" id="PF16209">
    <property type="entry name" value="PhoLip_ATPase_N"/>
    <property type="match status" value="1"/>
</dbReference>
<evidence type="ECO:0000313" key="20">
    <source>
        <dbReference type="Proteomes" id="UP000694843"/>
    </source>
</evidence>
<comment type="subcellular location">
    <subcellularLocation>
        <location evidence="2">Cell membrane</location>
    </subcellularLocation>
    <subcellularLocation>
        <location evidence="1">Membrane</location>
        <topology evidence="1">Multi-pass membrane protein</topology>
    </subcellularLocation>
</comment>
<dbReference type="OrthoDB" id="377733at2759"/>
<dbReference type="GeneID" id="108678313"/>
<dbReference type="Gene3D" id="2.70.150.10">
    <property type="entry name" value="Calcium-transporting ATPase, cytoplasmic transduction domain A"/>
    <property type="match status" value="1"/>
</dbReference>
<dbReference type="InterPro" id="IPR032631">
    <property type="entry name" value="P-type_ATPase_N"/>
</dbReference>
<feature type="domain" description="P-type ATPase C-terminal" evidence="19">
    <location>
        <begin position="601"/>
        <end position="851"/>
    </location>
</feature>
<evidence type="ECO:0000259" key="19">
    <source>
        <dbReference type="Pfam" id="PF16212"/>
    </source>
</evidence>
<dbReference type="InterPro" id="IPR036412">
    <property type="entry name" value="HAD-like_sf"/>
</dbReference>
<dbReference type="Pfam" id="PF16212">
    <property type="entry name" value="PhoLip_ATPase_C"/>
    <property type="match status" value="1"/>
</dbReference>
<feature type="compositionally biased region" description="Basic residues" evidence="16">
    <location>
        <begin position="38"/>
        <end position="48"/>
    </location>
</feature>
<feature type="domain" description="P-type ATPase N-terminal" evidence="18">
    <location>
        <begin position="136"/>
        <end position="186"/>
    </location>
</feature>
<evidence type="ECO:0000256" key="1">
    <source>
        <dbReference type="ARBA" id="ARBA00004141"/>
    </source>
</evidence>
<dbReference type="SUPFAM" id="SSF81660">
    <property type="entry name" value="Metal cation-transporting ATPase, ATP-binding domain N"/>
    <property type="match status" value="1"/>
</dbReference>
<feature type="transmembrane region" description="Helical" evidence="17">
    <location>
        <begin position="632"/>
        <end position="653"/>
    </location>
</feature>
<dbReference type="SUPFAM" id="SSF81653">
    <property type="entry name" value="Calcium ATPase, transduction domain A"/>
    <property type="match status" value="1"/>
</dbReference>
<feature type="region of interest" description="Disordered" evidence="16">
    <location>
        <begin position="907"/>
        <end position="927"/>
    </location>
</feature>
<dbReference type="GO" id="GO:0045332">
    <property type="term" value="P:phospholipid translocation"/>
    <property type="evidence" value="ECO:0007669"/>
    <property type="project" value="TreeGrafter"/>
</dbReference>
<dbReference type="InterPro" id="IPR023298">
    <property type="entry name" value="ATPase_P-typ_TM_dom_sf"/>
</dbReference>
<dbReference type="GO" id="GO:0046872">
    <property type="term" value="F:metal ion binding"/>
    <property type="evidence" value="ECO:0007669"/>
    <property type="project" value="UniProtKB-KW"/>
</dbReference>
<dbReference type="Proteomes" id="UP000694843">
    <property type="component" value="Unplaced"/>
</dbReference>
<dbReference type="PANTHER" id="PTHR24092:SF150">
    <property type="entry name" value="PHOSPHOLIPID-TRANSPORTING ATPASE"/>
    <property type="match status" value="1"/>
</dbReference>
<evidence type="ECO:0000256" key="11">
    <source>
        <dbReference type="ARBA" id="ARBA00022967"/>
    </source>
</evidence>
<keyword evidence="12 17" id="KW-1133">Transmembrane helix</keyword>
<feature type="region of interest" description="Disordered" evidence="16">
    <location>
        <begin position="1"/>
        <end position="58"/>
    </location>
</feature>
<evidence type="ECO:0000256" key="3">
    <source>
        <dbReference type="ARBA" id="ARBA00008109"/>
    </source>
</evidence>
<keyword evidence="10" id="KW-0460">Magnesium</keyword>
<dbReference type="EC" id="7.6.2.1" evidence="4"/>
<dbReference type="SUPFAM" id="SSF81665">
    <property type="entry name" value="Calcium ATPase, transmembrane domain M"/>
    <property type="match status" value="1"/>
</dbReference>